<dbReference type="PANTHER" id="PTHR43047">
    <property type="entry name" value="TWO-COMPONENT HISTIDINE PROTEIN KINASE"/>
    <property type="match status" value="1"/>
</dbReference>
<feature type="domain" description="HPt" evidence="18">
    <location>
        <begin position="647"/>
        <end position="747"/>
    </location>
</feature>
<dbReference type="InterPro" id="IPR005467">
    <property type="entry name" value="His_kinase_dom"/>
</dbReference>
<feature type="domain" description="Response regulatory" evidence="17">
    <location>
        <begin position="517"/>
        <end position="635"/>
    </location>
</feature>
<protein>
    <recommendedName>
        <fullName evidence="3">histidine kinase</fullName>
        <ecNumber evidence="3">2.7.13.3</ecNumber>
    </recommendedName>
</protein>
<dbReference type="SUPFAM" id="SSF55874">
    <property type="entry name" value="ATPase domain of HSP90 chaperone/DNA topoisomerase II/histidine kinase"/>
    <property type="match status" value="1"/>
</dbReference>
<dbReference type="SUPFAM" id="SSF55785">
    <property type="entry name" value="PYP-like sensor domain (PAS domain)"/>
    <property type="match status" value="1"/>
</dbReference>
<keyword evidence="11" id="KW-1133">Transmembrane helix</keyword>
<dbReference type="Pfam" id="PF00512">
    <property type="entry name" value="HisKA"/>
    <property type="match status" value="1"/>
</dbReference>
<dbReference type="PANTHER" id="PTHR43047:SF72">
    <property type="entry name" value="OSMOSENSING HISTIDINE PROTEIN KINASE SLN1"/>
    <property type="match status" value="1"/>
</dbReference>
<dbReference type="Pfam" id="PF00072">
    <property type="entry name" value="Response_reg"/>
    <property type="match status" value="1"/>
</dbReference>
<evidence type="ECO:0000259" key="16">
    <source>
        <dbReference type="PROSITE" id="PS50109"/>
    </source>
</evidence>
<dbReference type="SMART" id="SM00091">
    <property type="entry name" value="PAS"/>
    <property type="match status" value="1"/>
</dbReference>
<dbReference type="SUPFAM" id="SSF47226">
    <property type="entry name" value="Histidine-containing phosphotransfer domain, HPT domain"/>
    <property type="match status" value="1"/>
</dbReference>
<evidence type="ECO:0000256" key="6">
    <source>
        <dbReference type="ARBA" id="ARBA00022553"/>
    </source>
</evidence>
<evidence type="ECO:0000256" key="3">
    <source>
        <dbReference type="ARBA" id="ARBA00012438"/>
    </source>
</evidence>
<evidence type="ECO:0000259" key="18">
    <source>
        <dbReference type="PROSITE" id="PS50894"/>
    </source>
</evidence>
<dbReference type="InterPro" id="IPR036890">
    <property type="entry name" value="HATPase_C_sf"/>
</dbReference>
<keyword evidence="5" id="KW-0997">Cell inner membrane</keyword>
<evidence type="ECO:0000256" key="1">
    <source>
        <dbReference type="ARBA" id="ARBA00000085"/>
    </source>
</evidence>
<keyword evidence="10" id="KW-0067">ATP-binding</keyword>
<feature type="modified residue" description="Phosphohistidine" evidence="14">
    <location>
        <position position="689"/>
    </location>
</feature>
<dbReference type="InterPro" id="IPR003594">
    <property type="entry name" value="HATPase_dom"/>
</dbReference>
<dbReference type="InterPro" id="IPR008207">
    <property type="entry name" value="Sig_transdc_His_kin_Hpt_dom"/>
</dbReference>
<evidence type="ECO:0000256" key="12">
    <source>
        <dbReference type="ARBA" id="ARBA00023012"/>
    </source>
</evidence>
<dbReference type="Gene3D" id="3.30.565.10">
    <property type="entry name" value="Histidine kinase-like ATPase, C-terminal domain"/>
    <property type="match status" value="1"/>
</dbReference>
<dbReference type="PROSITE" id="PS50109">
    <property type="entry name" value="HIS_KIN"/>
    <property type="match status" value="1"/>
</dbReference>
<dbReference type="PROSITE" id="PS50894">
    <property type="entry name" value="HPT"/>
    <property type="match status" value="1"/>
</dbReference>
<dbReference type="Proteomes" id="UP001194579">
    <property type="component" value="Unassembled WGS sequence"/>
</dbReference>
<reference evidence="20" key="1">
    <citation type="submission" date="2023-07" db="EMBL/GenBank/DDBJ databases">
        <title>Identification of Pectobacterium versatile causing blackleg of potato from New York State with a whole genome sequencing approach.</title>
        <authorList>
            <person name="Ma X."/>
            <person name="Swingle B."/>
        </authorList>
    </citation>
    <scope>NUCLEOTIDE SEQUENCE [LARGE SCALE GENOMIC DNA]</scope>
    <source>
        <strain evidence="20">NY1588A</strain>
    </source>
</reference>
<name>A0ABS0S5E9_PECPM</name>
<evidence type="ECO:0000256" key="13">
    <source>
        <dbReference type="ARBA" id="ARBA00023136"/>
    </source>
</evidence>
<accession>A0ABS0S5E9</accession>
<organism evidence="19 20">
    <name type="scientific">Pectobacterium parmentieri</name>
    <dbReference type="NCBI Taxonomy" id="1905730"/>
    <lineage>
        <taxon>Bacteria</taxon>
        <taxon>Pseudomonadati</taxon>
        <taxon>Pseudomonadota</taxon>
        <taxon>Gammaproteobacteria</taxon>
        <taxon>Enterobacterales</taxon>
        <taxon>Pectobacteriaceae</taxon>
        <taxon>Pectobacterium</taxon>
    </lineage>
</organism>
<comment type="subcellular location">
    <subcellularLocation>
        <location evidence="2">Cell inner membrane</location>
        <topology evidence="2">Multi-pass membrane protein</topology>
    </subcellularLocation>
</comment>
<feature type="domain" description="Histidine kinase" evidence="16">
    <location>
        <begin position="280"/>
        <end position="496"/>
    </location>
</feature>
<dbReference type="CDD" id="cd00130">
    <property type="entry name" value="PAS"/>
    <property type="match status" value="1"/>
</dbReference>
<keyword evidence="9" id="KW-0418">Kinase</keyword>
<gene>
    <name evidence="19" type="ORF">F6Q06_17315</name>
</gene>
<keyword evidence="20" id="KW-1185">Reference proteome</keyword>
<evidence type="ECO:0000256" key="15">
    <source>
        <dbReference type="PROSITE-ProRule" id="PRU00169"/>
    </source>
</evidence>
<proteinExistence type="predicted"/>
<dbReference type="CDD" id="cd00082">
    <property type="entry name" value="HisKA"/>
    <property type="match status" value="1"/>
</dbReference>
<keyword evidence="12" id="KW-0902">Two-component regulatory system</keyword>
<evidence type="ECO:0000256" key="10">
    <source>
        <dbReference type="ARBA" id="ARBA00022840"/>
    </source>
</evidence>
<dbReference type="Gene3D" id="3.30.450.20">
    <property type="entry name" value="PAS domain"/>
    <property type="match status" value="1"/>
</dbReference>
<evidence type="ECO:0000256" key="9">
    <source>
        <dbReference type="ARBA" id="ARBA00022777"/>
    </source>
</evidence>
<comment type="catalytic activity">
    <reaction evidence="1">
        <text>ATP + protein L-histidine = ADP + protein N-phospho-L-histidine.</text>
        <dbReference type="EC" id="2.7.13.3"/>
    </reaction>
</comment>
<dbReference type="SUPFAM" id="SSF47384">
    <property type="entry name" value="Homodimeric domain of signal transducing histidine kinase"/>
    <property type="match status" value="1"/>
</dbReference>
<keyword evidence="13" id="KW-0472">Membrane</keyword>
<keyword evidence="7" id="KW-0808">Transferase</keyword>
<dbReference type="Gene3D" id="3.40.50.2300">
    <property type="match status" value="1"/>
</dbReference>
<dbReference type="SMART" id="SM00387">
    <property type="entry name" value="HATPase_c"/>
    <property type="match status" value="1"/>
</dbReference>
<keyword evidence="10" id="KW-0547">Nucleotide-binding</keyword>
<dbReference type="Gene3D" id="1.20.120.160">
    <property type="entry name" value="HPT domain"/>
    <property type="match status" value="1"/>
</dbReference>
<dbReference type="InterPro" id="IPR035965">
    <property type="entry name" value="PAS-like_dom_sf"/>
</dbReference>
<evidence type="ECO:0000313" key="20">
    <source>
        <dbReference type="Proteomes" id="UP001194579"/>
    </source>
</evidence>
<evidence type="ECO:0000259" key="17">
    <source>
        <dbReference type="PROSITE" id="PS50110"/>
    </source>
</evidence>
<feature type="modified residue" description="4-aspartylphosphate" evidence="15">
    <location>
        <position position="566"/>
    </location>
</feature>
<evidence type="ECO:0000256" key="8">
    <source>
        <dbReference type="ARBA" id="ARBA00022692"/>
    </source>
</evidence>
<keyword evidence="8" id="KW-0812">Transmembrane</keyword>
<dbReference type="PROSITE" id="PS50110">
    <property type="entry name" value="RESPONSE_REGULATORY"/>
    <property type="match status" value="1"/>
</dbReference>
<comment type="caution">
    <text evidence="19">The sequence shown here is derived from an EMBL/GenBank/DDBJ whole genome shotgun (WGS) entry which is preliminary data.</text>
</comment>
<keyword evidence="4" id="KW-1003">Cell membrane</keyword>
<dbReference type="InterPro" id="IPR003661">
    <property type="entry name" value="HisK_dim/P_dom"/>
</dbReference>
<dbReference type="Pfam" id="PF08448">
    <property type="entry name" value="PAS_4"/>
    <property type="match status" value="1"/>
</dbReference>
<dbReference type="InterPro" id="IPR004358">
    <property type="entry name" value="Sig_transdc_His_kin-like_C"/>
</dbReference>
<evidence type="ECO:0000256" key="4">
    <source>
        <dbReference type="ARBA" id="ARBA00022475"/>
    </source>
</evidence>
<evidence type="ECO:0000256" key="11">
    <source>
        <dbReference type="ARBA" id="ARBA00022989"/>
    </source>
</evidence>
<keyword evidence="6 15" id="KW-0597">Phosphoprotein</keyword>
<dbReference type="SUPFAM" id="SSF52172">
    <property type="entry name" value="CheY-like"/>
    <property type="match status" value="1"/>
</dbReference>
<dbReference type="PRINTS" id="PR00344">
    <property type="entry name" value="BCTRLSENSOR"/>
</dbReference>
<evidence type="ECO:0000256" key="2">
    <source>
        <dbReference type="ARBA" id="ARBA00004429"/>
    </source>
</evidence>
<dbReference type="CDD" id="cd17546">
    <property type="entry name" value="REC_hyHK_CKI1_RcsC-like"/>
    <property type="match status" value="1"/>
</dbReference>
<evidence type="ECO:0000313" key="19">
    <source>
        <dbReference type="EMBL" id="MBI0556230.1"/>
    </source>
</evidence>
<evidence type="ECO:0000256" key="7">
    <source>
        <dbReference type="ARBA" id="ARBA00022679"/>
    </source>
</evidence>
<sequence length="747" mass="83116">MGEALKLLNTGAADGIVCDAALADILTYNLYSGLLNREILPELNSSQSLWVAPGEEVLLQQINARIDELPPGAAASTVTRWLLSAALNNGQSDREPNDEFFDSLVVISSVLSLFLIAFLLSEILRRRRAERGLKDALTYWQTLLNSVPTPLLVCNPLGEITHCNQTLLASLSLTSEQVIGITLEQLITHNPIAPSLEHREWVSAISTQQPQFSDRTILIQNETREIVLWLAVYHDSRSVPQGLLIGWYDISERKRLERELAITSQQAVNANREKSDFLARMSHEIRSPMNAILGVLELEQQKQTQPGSALNVAYAASRQLLQIVGGVLDLSKIEAGEMQLQPQNGALFPLLTQVVDTYSVLALQKGLRLESDIDAVRYHHYRMDGAKLTQILSNLLGNAIKYTERGFVSLQVTSEPEENGGECLTFCVEDSGLGIAAEMQEKVLQPYVQLDAYSPASTGLGLAICTQLLKLMGSALHIHSTVDHGSCFSFSLRLEKVPEQQDVLNIPQQKSVERSLHLLVVDDQPANLVVMKLQLETLGHQVVTCDDGKQAEQLLARQSFDLVLTDCQMPVMTGYELARRQREREQEKGGYQVMIGCTANAFNNEQKRCLDAGMDGVLIKPLTLQDLRQLLSEQDKIQLDMAEIQAMAANQPQIITSIVEELQRGSEQDRLQLLEASLTQTEQYSAVLHRQKGAFALAGFQAGINLCQQMEQALQTREFSTFPVYRLQLNALILRFITLLTSQRNRE</sequence>
<dbReference type="InterPro" id="IPR011006">
    <property type="entry name" value="CheY-like_superfamily"/>
</dbReference>
<dbReference type="SMART" id="SM00448">
    <property type="entry name" value="REC"/>
    <property type="match status" value="1"/>
</dbReference>
<dbReference type="InterPro" id="IPR036097">
    <property type="entry name" value="HisK_dim/P_sf"/>
</dbReference>
<dbReference type="SMART" id="SM00388">
    <property type="entry name" value="HisKA"/>
    <property type="match status" value="1"/>
</dbReference>
<evidence type="ECO:0000256" key="5">
    <source>
        <dbReference type="ARBA" id="ARBA00022519"/>
    </source>
</evidence>
<dbReference type="EC" id="2.7.13.3" evidence="3"/>
<dbReference type="EMBL" id="WABS01000039">
    <property type="protein sequence ID" value="MBI0556230.1"/>
    <property type="molecule type" value="Genomic_DNA"/>
</dbReference>
<dbReference type="InterPro" id="IPR000014">
    <property type="entry name" value="PAS"/>
</dbReference>
<dbReference type="CDD" id="cd16922">
    <property type="entry name" value="HATPase_EvgS-ArcB-TorS-like"/>
    <property type="match status" value="1"/>
</dbReference>
<dbReference type="Gene3D" id="1.10.287.130">
    <property type="match status" value="1"/>
</dbReference>
<dbReference type="InterPro" id="IPR036641">
    <property type="entry name" value="HPT_dom_sf"/>
</dbReference>
<dbReference type="Pfam" id="PF02518">
    <property type="entry name" value="HATPase_c"/>
    <property type="match status" value="1"/>
</dbReference>
<dbReference type="InterPro" id="IPR013656">
    <property type="entry name" value="PAS_4"/>
</dbReference>
<evidence type="ECO:0000256" key="14">
    <source>
        <dbReference type="PROSITE-ProRule" id="PRU00110"/>
    </source>
</evidence>
<dbReference type="InterPro" id="IPR001789">
    <property type="entry name" value="Sig_transdc_resp-reg_receiver"/>
</dbReference>